<dbReference type="CDD" id="cd00180">
    <property type="entry name" value="PKc"/>
    <property type="match status" value="1"/>
</dbReference>
<dbReference type="PROSITE" id="PS00107">
    <property type="entry name" value="PROTEIN_KINASE_ATP"/>
    <property type="match status" value="1"/>
</dbReference>
<dbReference type="SMART" id="SM00220">
    <property type="entry name" value="S_TKc"/>
    <property type="match status" value="1"/>
</dbReference>
<evidence type="ECO:0000313" key="11">
    <source>
        <dbReference type="Proteomes" id="UP000444721"/>
    </source>
</evidence>
<feature type="compositionally biased region" description="Acidic residues" evidence="6">
    <location>
        <begin position="986"/>
        <end position="1011"/>
    </location>
</feature>
<evidence type="ECO:0000256" key="2">
    <source>
        <dbReference type="ARBA" id="ARBA00022741"/>
    </source>
</evidence>
<feature type="domain" description="Tyrosine-protein phosphatase" evidence="8">
    <location>
        <begin position="1909"/>
        <end position="2055"/>
    </location>
</feature>
<evidence type="ECO:0000313" key="10">
    <source>
        <dbReference type="EMBL" id="KAF0977154.1"/>
    </source>
</evidence>
<dbReference type="PROSITE" id="PS50056">
    <property type="entry name" value="TYR_PHOSPHATASE_2"/>
    <property type="match status" value="1"/>
</dbReference>
<feature type="region of interest" description="Disordered" evidence="6">
    <location>
        <begin position="1252"/>
        <end position="1283"/>
    </location>
</feature>
<protein>
    <recommendedName>
        <fullName evidence="12">Protein kinase domain-containing protein</fullName>
    </recommendedName>
</protein>
<evidence type="ECO:0000256" key="1">
    <source>
        <dbReference type="ARBA" id="ARBA00022679"/>
    </source>
</evidence>
<feature type="domain" description="Protein kinase" evidence="7">
    <location>
        <begin position="1496"/>
        <end position="1797"/>
    </location>
</feature>
<dbReference type="InterPro" id="IPR000340">
    <property type="entry name" value="Dual-sp_phosphatase_cat-dom"/>
</dbReference>
<dbReference type="GO" id="GO:0005829">
    <property type="term" value="C:cytosol"/>
    <property type="evidence" value="ECO:0007669"/>
    <property type="project" value="TreeGrafter"/>
</dbReference>
<feature type="domain" description="Tyrosine specific protein phosphatases" evidence="9">
    <location>
        <begin position="1974"/>
        <end position="2034"/>
    </location>
</feature>
<dbReference type="SUPFAM" id="SSF52799">
    <property type="entry name" value="(Phosphotyrosine protein) phosphatases II"/>
    <property type="match status" value="1"/>
</dbReference>
<dbReference type="InterPro" id="IPR000387">
    <property type="entry name" value="Tyr_Pase_dom"/>
</dbReference>
<keyword evidence="4 5" id="KW-0067">ATP-binding</keyword>
<feature type="region of interest" description="Disordered" evidence="6">
    <location>
        <begin position="2081"/>
        <end position="2100"/>
    </location>
</feature>
<dbReference type="VEuPathDB" id="AmoebaDB:NF0079000"/>
<feature type="region of interest" description="Disordered" evidence="6">
    <location>
        <begin position="2275"/>
        <end position="2313"/>
    </location>
</feature>
<gene>
    <name evidence="10" type="ORF">FDP41_003807</name>
</gene>
<feature type="region of interest" description="Disordered" evidence="6">
    <location>
        <begin position="307"/>
        <end position="382"/>
    </location>
</feature>
<organism evidence="10 11">
    <name type="scientific">Naegleria fowleri</name>
    <name type="common">Brain eating amoeba</name>
    <dbReference type="NCBI Taxonomy" id="5763"/>
    <lineage>
        <taxon>Eukaryota</taxon>
        <taxon>Discoba</taxon>
        <taxon>Heterolobosea</taxon>
        <taxon>Tetramitia</taxon>
        <taxon>Eutetramitia</taxon>
        <taxon>Vahlkampfiidae</taxon>
        <taxon>Naegleria</taxon>
    </lineage>
</organism>
<evidence type="ECO:0008006" key="12">
    <source>
        <dbReference type="Google" id="ProtNLM"/>
    </source>
</evidence>
<keyword evidence="3" id="KW-0418">Kinase</keyword>
<dbReference type="PROSITE" id="PS50011">
    <property type="entry name" value="PROTEIN_KINASE_DOM"/>
    <property type="match status" value="1"/>
</dbReference>
<feature type="binding site" evidence="5">
    <location>
        <position position="1528"/>
    </location>
    <ligand>
        <name>ATP</name>
        <dbReference type="ChEBI" id="CHEBI:30616"/>
    </ligand>
</feature>
<feature type="compositionally biased region" description="Low complexity" evidence="6">
    <location>
        <begin position="1"/>
        <end position="23"/>
    </location>
</feature>
<dbReference type="OrthoDB" id="30541at2759"/>
<feature type="region of interest" description="Disordered" evidence="6">
    <location>
        <begin position="973"/>
        <end position="1231"/>
    </location>
</feature>
<dbReference type="Gene3D" id="1.10.510.10">
    <property type="entry name" value="Transferase(Phosphotransferase) domain 1"/>
    <property type="match status" value="1"/>
</dbReference>
<dbReference type="PANTHER" id="PTHR24348">
    <property type="entry name" value="SERINE/THREONINE-PROTEIN KINASE UNC-51-RELATED"/>
    <property type="match status" value="1"/>
</dbReference>
<feature type="compositionally biased region" description="Polar residues" evidence="6">
    <location>
        <begin position="1097"/>
        <end position="1107"/>
    </location>
</feature>
<dbReference type="InterPro" id="IPR008271">
    <property type="entry name" value="Ser/Thr_kinase_AS"/>
</dbReference>
<dbReference type="GO" id="GO:0010506">
    <property type="term" value="P:regulation of autophagy"/>
    <property type="evidence" value="ECO:0007669"/>
    <property type="project" value="InterPro"/>
</dbReference>
<feature type="region of interest" description="Disordered" evidence="6">
    <location>
        <begin position="2115"/>
        <end position="2170"/>
    </location>
</feature>
<dbReference type="Gene3D" id="3.30.200.20">
    <property type="entry name" value="Phosphorylase Kinase, domain 1"/>
    <property type="match status" value="1"/>
</dbReference>
<dbReference type="GO" id="GO:0016020">
    <property type="term" value="C:membrane"/>
    <property type="evidence" value="ECO:0007669"/>
    <property type="project" value="TreeGrafter"/>
</dbReference>
<dbReference type="GO" id="GO:0004674">
    <property type="term" value="F:protein serine/threonine kinase activity"/>
    <property type="evidence" value="ECO:0007669"/>
    <property type="project" value="InterPro"/>
</dbReference>
<comment type="caution">
    <text evidence="10">The sequence shown here is derived from an EMBL/GenBank/DDBJ whole genome shotgun (WGS) entry which is preliminary data.</text>
</comment>
<dbReference type="VEuPathDB" id="AmoebaDB:FDP41_003807"/>
<keyword evidence="2 5" id="KW-0547">Nucleotide-binding</keyword>
<dbReference type="SUPFAM" id="SSF56112">
    <property type="entry name" value="Protein kinase-like (PK-like)"/>
    <property type="match status" value="1"/>
</dbReference>
<feature type="compositionally biased region" description="Polar residues" evidence="6">
    <location>
        <begin position="1297"/>
        <end position="1313"/>
    </location>
</feature>
<feature type="region of interest" description="Disordered" evidence="6">
    <location>
        <begin position="1851"/>
        <end position="1877"/>
    </location>
</feature>
<evidence type="ECO:0000256" key="4">
    <source>
        <dbReference type="ARBA" id="ARBA00022840"/>
    </source>
</evidence>
<dbReference type="Gene3D" id="3.90.190.10">
    <property type="entry name" value="Protein tyrosine phosphatase superfamily"/>
    <property type="match status" value="1"/>
</dbReference>
<dbReference type="GO" id="GO:0000045">
    <property type="term" value="P:autophagosome assembly"/>
    <property type="evidence" value="ECO:0007669"/>
    <property type="project" value="TreeGrafter"/>
</dbReference>
<dbReference type="GO" id="GO:0005776">
    <property type="term" value="C:autophagosome"/>
    <property type="evidence" value="ECO:0007669"/>
    <property type="project" value="TreeGrafter"/>
</dbReference>
<evidence type="ECO:0000256" key="5">
    <source>
        <dbReference type="PROSITE-ProRule" id="PRU10141"/>
    </source>
</evidence>
<dbReference type="InterPro" id="IPR000719">
    <property type="entry name" value="Prot_kinase_dom"/>
</dbReference>
<dbReference type="VEuPathDB" id="AmoebaDB:NF0078990"/>
<feature type="region of interest" description="Disordered" evidence="6">
    <location>
        <begin position="1"/>
        <end position="51"/>
    </location>
</feature>
<feature type="compositionally biased region" description="Low complexity" evidence="6">
    <location>
        <begin position="1074"/>
        <end position="1084"/>
    </location>
</feature>
<dbReference type="PROSITE" id="PS50054">
    <property type="entry name" value="TYR_PHOSPHATASE_DUAL"/>
    <property type="match status" value="1"/>
</dbReference>
<reference evidence="10 11" key="1">
    <citation type="journal article" date="2019" name="Sci. Rep.">
        <title>Nanopore sequencing improves the draft genome of the human pathogenic amoeba Naegleria fowleri.</title>
        <authorList>
            <person name="Liechti N."/>
            <person name="Schurch N."/>
            <person name="Bruggmann R."/>
            <person name="Wittwer M."/>
        </authorList>
    </citation>
    <scope>NUCLEOTIDE SEQUENCE [LARGE SCALE GENOMIC DNA]</scope>
    <source>
        <strain evidence="10 11">ATCC 30894</strain>
    </source>
</reference>
<feature type="compositionally biased region" description="Low complexity" evidence="6">
    <location>
        <begin position="2142"/>
        <end position="2165"/>
    </location>
</feature>
<evidence type="ECO:0000259" key="8">
    <source>
        <dbReference type="PROSITE" id="PS50054"/>
    </source>
</evidence>
<name>A0A6A5BSI4_NAEFO</name>
<dbReference type="GO" id="GO:0000407">
    <property type="term" value="C:phagophore assembly site"/>
    <property type="evidence" value="ECO:0007669"/>
    <property type="project" value="TreeGrafter"/>
</dbReference>
<feature type="compositionally biased region" description="Polar residues" evidence="6">
    <location>
        <begin position="2278"/>
        <end position="2298"/>
    </location>
</feature>
<evidence type="ECO:0000256" key="3">
    <source>
        <dbReference type="ARBA" id="ARBA00022777"/>
    </source>
</evidence>
<proteinExistence type="predicted"/>
<dbReference type="InterPro" id="IPR011009">
    <property type="entry name" value="Kinase-like_dom_sf"/>
</dbReference>
<feature type="compositionally biased region" description="Basic and acidic residues" evidence="6">
    <location>
        <begin position="2115"/>
        <end position="2129"/>
    </location>
</feature>
<evidence type="ECO:0000259" key="7">
    <source>
        <dbReference type="PROSITE" id="PS50011"/>
    </source>
</evidence>
<dbReference type="OMA" id="FTEILIM"/>
<feature type="compositionally biased region" description="Polar residues" evidence="6">
    <location>
        <begin position="1031"/>
        <end position="1049"/>
    </location>
</feature>
<dbReference type="InterPro" id="IPR045269">
    <property type="entry name" value="Atg1-like"/>
</dbReference>
<keyword evidence="1" id="KW-0808">Transferase</keyword>
<feature type="compositionally biased region" description="Low complexity" evidence="6">
    <location>
        <begin position="1184"/>
        <end position="1194"/>
    </location>
</feature>
<dbReference type="InterPro" id="IPR029021">
    <property type="entry name" value="Prot-tyrosine_phosphatase-like"/>
</dbReference>
<keyword evidence="11" id="KW-1185">Reference proteome</keyword>
<dbReference type="SMART" id="SM00195">
    <property type="entry name" value="DSPc"/>
    <property type="match status" value="1"/>
</dbReference>
<dbReference type="PROSITE" id="PS00108">
    <property type="entry name" value="PROTEIN_KINASE_ST"/>
    <property type="match status" value="1"/>
</dbReference>
<dbReference type="PANTHER" id="PTHR24348:SF22">
    <property type="entry name" value="NON-SPECIFIC SERINE_THREONINE PROTEIN KINASE"/>
    <property type="match status" value="1"/>
</dbReference>
<dbReference type="Pfam" id="PF00782">
    <property type="entry name" value="DSPc"/>
    <property type="match status" value="1"/>
</dbReference>
<feature type="compositionally biased region" description="Basic and acidic residues" evidence="6">
    <location>
        <begin position="1195"/>
        <end position="1205"/>
    </location>
</feature>
<feature type="compositionally biased region" description="Low complexity" evidence="6">
    <location>
        <begin position="1252"/>
        <end position="1278"/>
    </location>
</feature>
<feature type="compositionally biased region" description="Polar residues" evidence="6">
    <location>
        <begin position="310"/>
        <end position="331"/>
    </location>
</feature>
<evidence type="ECO:0000256" key="6">
    <source>
        <dbReference type="SAM" id="MobiDB-lite"/>
    </source>
</evidence>
<dbReference type="VEuPathDB" id="AmoebaDB:NfTy_064250"/>
<evidence type="ECO:0000259" key="9">
    <source>
        <dbReference type="PROSITE" id="PS50056"/>
    </source>
</evidence>
<dbReference type="GO" id="GO:0005524">
    <property type="term" value="F:ATP binding"/>
    <property type="evidence" value="ECO:0007669"/>
    <property type="project" value="UniProtKB-UniRule"/>
</dbReference>
<feature type="compositionally biased region" description="Polar residues" evidence="6">
    <location>
        <begin position="2130"/>
        <end position="2141"/>
    </location>
</feature>
<dbReference type="EMBL" id="VFQX01000035">
    <property type="protein sequence ID" value="KAF0977154.1"/>
    <property type="molecule type" value="Genomic_DNA"/>
</dbReference>
<dbReference type="InterPro" id="IPR020422">
    <property type="entry name" value="TYR_PHOSPHATASE_DUAL_dom"/>
</dbReference>
<dbReference type="Proteomes" id="UP000444721">
    <property type="component" value="Unassembled WGS sequence"/>
</dbReference>
<accession>A0A6A5BSI4</accession>
<dbReference type="InterPro" id="IPR017441">
    <property type="entry name" value="Protein_kinase_ATP_BS"/>
</dbReference>
<feature type="compositionally biased region" description="Polar residues" evidence="6">
    <location>
        <begin position="1853"/>
        <end position="1862"/>
    </location>
</feature>
<feature type="region of interest" description="Disordered" evidence="6">
    <location>
        <begin position="1295"/>
        <end position="1322"/>
    </location>
</feature>
<sequence>MTTTTGTTTITNATASSPSTNKTFSEDESTSTSIHDQPQPQQPQRPSNDDLAIDTNNVVVVSSRVSSPIVSDHVILTKEELARRSKKLQILSLLCDNSSRFDASYHTEKQLKALDSILQSIETEKCESEWLELGLYPCLFQYLCSGQRISIETIKIVQKIILSTNLAEPQNFALFFDVFNDFVYEESNITNLLYLLYRILFMKDDTFMQLFINRSGGNFLLDIYRKRLIKDIEHQKYSHARKPMLRQNVTQHFIKSPRVSTAPTPRKSASTSLIKPPKLYTASFNNSINAELEKNLKNRKDKAVTDFGSMYTSPTTSENNLLNISLQSPPQSDRSNTSDDKDKSSSTSTPREGTVIGLSKVPPLKLPPKNQSNTATRIRRRMDPNLVNLEGLRLSIDTLRTQSQANNNSENVQAEQKSKSSIEHLDSLAAKLGELYIAYDLTYLIPIKRDLDMQISRNEEPKQENCTTVEKVKKKTDPKKPLSLEEVIFSKFSNDISVHRHFILKILQAVSKFQVIRKFARNPVNMFMHDLNTLSYKINLVESEAFVIDVEKSNMSIIYDILSQYAADVEAKYFRLWRMNNANKSNDPTRDRTLKKFDIFLWRWTGITEQAIDNDDWEETHYQLQALSKYLYSCVSRVQASQCTAVCLETLLKIQVACRRKSRDIYNRYEFKGLAEKNPVIVNIIHLLLEIFDFICGSPERHPLLMEFFYFNLIENVDTFAWLRDYAIFTLREDSNTNIHTKSFPITLEDRRVRVLKHYQVLMDLFQDLGEEFFSKKEENTHNVKQKNLLNYMMMNETSGVSGGAMNSSNGEETFLEDESGVMKQFDFLVNPGDGLVLSFLTKGPITENYTVKKQMLTLLEKMFRLPYLPFLRIESYVNTYIRYHYLNFVRLYIEEAFDDITVEACKLHLNVLIAFSMNKTTQIVNRFFTMKVVRFLAREINLEHKIHEKRHQNQKKMEESAAKLAQNVKQLNQNEPNDQTTDTYTSDDDTAANSGEEDVSEEEDEDDSDFDSPNRTVSKPPVNLIPGLNLTPQANKSTSPSEPKQTPSLALPKIPPLVNTNAQPAAAKEKSESTPATDTSDLSSDSESDTDKESPVVTSSIQQQTKPAIPSLGLKLGNLQQPSTTNTNSQASNNSTTQSSSSQVVPPISVVPKLSFGAKTASETTTSTVTSENGTKPSIPPLSFSKSLTSTQTTKKDHETKPTEDHDDSDDDADFINTPSAPKSHTAIPKLNFSLGGSNYETKQTNVATTNSNADVAATNSTTNVTTNSNTTTTTVSKPTGPMLTLGLNLGALKAKNQSPPEPTANTSETPHSSSNSSKGILEKLKITSLKSAKRDALTTLASTRSSENDLLYEDDLSDEEVLSSLIESTAQFVERHEAMLESDEVLFYEKERKNRKLYRNDELHVAILTLLMSLLITSNSTLDSRYCDQFPLNKNLPNVPFMLHFHINDSYNEHIIPLLHDTIVSYCSMNDNLIGLNILLRLLCEKLFEPNLYSVKEERLGVGAFGDVWRCKLKFTHSSVKTVAVKLLKVPKLIDEACILYTIFNEILIMEKFKADPRICRMYDYGVTKDNYYIVMKEYKTSLKTWRLKQTTHFLQNIPLYMNIFKRILESYKFLYDNNINHFDLKCDNIFLEPFDGVDEAKFFNHQSDMPHFEMVIGDFGESFIYSNDEEDGYTTRHRGTECIKSPEMLKIEMMDTKSKNYDRRRKVGANSASDIWSLGCLFYELLSGEFLFDASDFTSFFVLLTDNKKTLISQERFLKIHYNHFLMDILSYILVRDPLRRPSINDLLQRFSYFVHVMPSWQKLKEMSPEDIENEFNSARSTLTSRGITPPPKIVHHHVDDYLLHPLETPHTSKSSNRPAITGLPSKDNSDAIKNNRNTQQQEATAHNYLSPYNWTKDDVDFYIKKATFIMKNRLYLVSDDLAYNKSVLNKLGITHIVNCCVTTSKSQFPDNFFYFNLKEHLSESSLKAYGEYIKAFEFVRDAIKKRGRVLVYSGKGLSRSGLFVVLFLMDTYNLSSYESYLFVKSRRPALRPEILTHFLHFLLKVKQMQSVESQKKKALSELKTLSSSGTLFKNRHSTVPSLLQPPPQHTHKKLNKIHQSISKMLEMKKLKDKQQLEEEQKRNKDAGSSTSGGTCKNSSSTTTAAGSSSTTSTSTTNSTTAQQPKKQKQEETVHWFRCICGACVVVLCVLGLHSFQEMKLLYFYNANVVNMGFTTKDKVLLEPFEVLQHSEVIPDNIPIGEYIEPIWKVHKCKYCGYMMFATKDKDVGSLPSAEKSQLSEKSNNNQGDKTSSQPLRRHRSKENISVSPASNDLLSPSGISIRGFEIAVNCSLKTTNVIAKSNVNKVQDLRPSLFFKGANV</sequence>
<dbReference type="CDD" id="cd14498">
    <property type="entry name" value="DSP"/>
    <property type="match status" value="1"/>
</dbReference>
<feature type="compositionally biased region" description="Low complexity" evidence="6">
    <location>
        <begin position="1121"/>
        <end position="1177"/>
    </location>
</feature>
<dbReference type="RefSeq" id="XP_044561867.1">
    <property type="nucleotide sequence ID" value="XM_044707152.1"/>
</dbReference>
<dbReference type="Pfam" id="PF00069">
    <property type="entry name" value="Pkinase"/>
    <property type="match status" value="1"/>
</dbReference>
<dbReference type="GeneID" id="68111025"/>
<feature type="compositionally biased region" description="Acidic residues" evidence="6">
    <location>
        <begin position="1206"/>
        <end position="1215"/>
    </location>
</feature>